<dbReference type="PROSITE" id="PS51462">
    <property type="entry name" value="NUDIX"/>
    <property type="match status" value="1"/>
</dbReference>
<dbReference type="SUPFAM" id="SSF55811">
    <property type="entry name" value="Nudix"/>
    <property type="match status" value="1"/>
</dbReference>
<gene>
    <name evidence="5" type="ORF">SAMN05660733_06127</name>
</gene>
<dbReference type="EMBL" id="FWYC01000014">
    <property type="protein sequence ID" value="SMD20963.1"/>
    <property type="molecule type" value="Genomic_DNA"/>
</dbReference>
<dbReference type="CDD" id="cd18873">
    <property type="entry name" value="NUDIX_NadM_like"/>
    <property type="match status" value="1"/>
</dbReference>
<dbReference type="InterPro" id="IPR020476">
    <property type="entry name" value="Nudix_hydrolase"/>
</dbReference>
<dbReference type="Proteomes" id="UP000192840">
    <property type="component" value="Unassembled WGS sequence"/>
</dbReference>
<dbReference type="InterPro" id="IPR020084">
    <property type="entry name" value="NUDIX_hydrolase_CS"/>
</dbReference>
<dbReference type="InterPro" id="IPR000086">
    <property type="entry name" value="NUDIX_hydrolase_dom"/>
</dbReference>
<dbReference type="OrthoDB" id="9804442at2"/>
<dbReference type="RefSeq" id="WP_030475677.1">
    <property type="nucleotide sequence ID" value="NZ_FWYC01000014.1"/>
</dbReference>
<dbReference type="Pfam" id="PF00293">
    <property type="entry name" value="NUDIX"/>
    <property type="match status" value="1"/>
</dbReference>
<dbReference type="InterPro" id="IPR015797">
    <property type="entry name" value="NUDIX_hydrolase-like_dom_sf"/>
</dbReference>
<dbReference type="PANTHER" id="PTHR43736">
    <property type="entry name" value="ADP-RIBOSE PYROPHOSPHATASE"/>
    <property type="match status" value="1"/>
</dbReference>
<dbReference type="PANTHER" id="PTHR43736:SF4">
    <property type="entry name" value="SLR1690 PROTEIN"/>
    <property type="match status" value="1"/>
</dbReference>
<evidence type="ECO:0000256" key="3">
    <source>
        <dbReference type="RuleBase" id="RU003476"/>
    </source>
</evidence>
<evidence type="ECO:0000259" key="4">
    <source>
        <dbReference type="PROSITE" id="PS51462"/>
    </source>
</evidence>
<keyword evidence="6" id="KW-1185">Reference proteome</keyword>
<dbReference type="eggNOG" id="COG1051">
    <property type="taxonomic scope" value="Bacteria"/>
</dbReference>
<evidence type="ECO:0000256" key="2">
    <source>
        <dbReference type="ARBA" id="ARBA00022801"/>
    </source>
</evidence>
<accession>A0A1W2FGS1</accession>
<dbReference type="STRING" id="40571.SAMN05660733_06127"/>
<organism evidence="5 6">
    <name type="scientific">Lentzea albidocapillata</name>
    <dbReference type="NCBI Taxonomy" id="40571"/>
    <lineage>
        <taxon>Bacteria</taxon>
        <taxon>Bacillati</taxon>
        <taxon>Actinomycetota</taxon>
        <taxon>Actinomycetes</taxon>
        <taxon>Pseudonocardiales</taxon>
        <taxon>Pseudonocardiaceae</taxon>
        <taxon>Lentzea</taxon>
    </lineage>
</organism>
<proteinExistence type="inferred from homology"/>
<evidence type="ECO:0000256" key="1">
    <source>
        <dbReference type="ARBA" id="ARBA00005582"/>
    </source>
</evidence>
<dbReference type="PROSITE" id="PS00893">
    <property type="entry name" value="NUDIX_BOX"/>
    <property type="match status" value="1"/>
</dbReference>
<keyword evidence="2 3" id="KW-0378">Hydrolase</keyword>
<sequence>MADDTEPGRRRLTADVVLFTKQDGALAVLLVQRGKDPFQGALALPGGFVEPGERAVDAAAREVREETGIEVAKDRLKRFGSYKTPGRDPRGVIESVAFHGYLTGAPPATEGGDAAAARWVALTEFFNVHAAVAFDHRAIVSDAVVSRFGFRHRVESLADVHFRRI</sequence>
<protein>
    <submittedName>
        <fullName evidence="5">8-oxo-dGTP diphosphatase</fullName>
    </submittedName>
</protein>
<comment type="similarity">
    <text evidence="1 3">Belongs to the Nudix hydrolase family.</text>
</comment>
<evidence type="ECO:0000313" key="6">
    <source>
        <dbReference type="Proteomes" id="UP000192840"/>
    </source>
</evidence>
<name>A0A1W2FGS1_9PSEU</name>
<evidence type="ECO:0000313" key="5">
    <source>
        <dbReference type="EMBL" id="SMD20963.1"/>
    </source>
</evidence>
<dbReference type="Gene3D" id="3.90.79.10">
    <property type="entry name" value="Nucleoside Triphosphate Pyrophosphohydrolase"/>
    <property type="match status" value="1"/>
</dbReference>
<dbReference type="PRINTS" id="PR00502">
    <property type="entry name" value="NUDIXFAMILY"/>
</dbReference>
<feature type="domain" description="Nudix hydrolase" evidence="4">
    <location>
        <begin position="9"/>
        <end position="144"/>
    </location>
</feature>
<dbReference type="GO" id="GO:0016787">
    <property type="term" value="F:hydrolase activity"/>
    <property type="evidence" value="ECO:0007669"/>
    <property type="project" value="UniProtKB-KW"/>
</dbReference>
<reference evidence="6" key="1">
    <citation type="submission" date="2017-04" db="EMBL/GenBank/DDBJ databases">
        <authorList>
            <person name="Varghese N."/>
            <person name="Submissions S."/>
        </authorList>
    </citation>
    <scope>NUCLEOTIDE SEQUENCE [LARGE SCALE GENOMIC DNA]</scope>
    <source>
        <strain evidence="6">DSM 44073</strain>
    </source>
</reference>
<dbReference type="AlphaFoldDB" id="A0A1W2FGS1"/>